<dbReference type="Proteomes" id="UP000652013">
    <property type="component" value="Unassembled WGS sequence"/>
</dbReference>
<dbReference type="AlphaFoldDB" id="A0A8J3Y7J8"/>
<sequence length="297" mass="30457">MSDPLQPGVPARVRPSTVTVSSYLLYLTAALILIVGIVSLATVGTTTEVYRDVYRGTEAEGTEGLLVAGSVVGVVLNLLVAAGLVVLALLNNRGKNAARIVTWVVGGLTVCCSGVGLVGQAATSAITLPTQPGMPDAAEVQRRLEDALPGWVTPVSLVLGILQLLALVVALVLLALPASNAFFRKPAAAAGGWEPGMPAYPYPAQPQYPGQEQQPGIAQYPTGSQYPGQAPHPGQPPEAAHQPGPPQYPGQQQQPGTAHYPAGEQYPGQAPPPAEPGSPPPAGDDRRPTDPPPPAAG</sequence>
<name>A0A8J3Y7J8_9ACTN</name>
<feature type="compositionally biased region" description="Low complexity" evidence="1">
    <location>
        <begin position="207"/>
        <end position="216"/>
    </location>
</feature>
<feature type="compositionally biased region" description="Low complexity" evidence="1">
    <location>
        <begin position="249"/>
        <end position="268"/>
    </location>
</feature>
<dbReference type="RefSeq" id="WP_203938030.1">
    <property type="nucleotide sequence ID" value="NZ_BAAAGJ010000009.1"/>
</dbReference>
<feature type="transmembrane region" description="Helical" evidence="2">
    <location>
        <begin position="148"/>
        <end position="176"/>
    </location>
</feature>
<protein>
    <submittedName>
        <fullName evidence="3">Uncharacterized protein</fullName>
    </submittedName>
</protein>
<feature type="transmembrane region" description="Helical" evidence="2">
    <location>
        <begin position="65"/>
        <end position="90"/>
    </location>
</feature>
<keyword evidence="2" id="KW-0472">Membrane</keyword>
<keyword evidence="2" id="KW-0812">Transmembrane</keyword>
<feature type="compositionally biased region" description="Pro residues" evidence="1">
    <location>
        <begin position="269"/>
        <end position="282"/>
    </location>
</feature>
<feature type="region of interest" description="Disordered" evidence="1">
    <location>
        <begin position="202"/>
        <end position="297"/>
    </location>
</feature>
<evidence type="ECO:0000256" key="2">
    <source>
        <dbReference type="SAM" id="Phobius"/>
    </source>
</evidence>
<comment type="caution">
    <text evidence="3">The sequence shown here is derived from an EMBL/GenBank/DDBJ whole genome shotgun (WGS) entry which is preliminary data.</text>
</comment>
<feature type="transmembrane region" description="Helical" evidence="2">
    <location>
        <begin position="102"/>
        <end position="128"/>
    </location>
</feature>
<evidence type="ECO:0000313" key="4">
    <source>
        <dbReference type="Proteomes" id="UP000652013"/>
    </source>
</evidence>
<proteinExistence type="predicted"/>
<evidence type="ECO:0000256" key="1">
    <source>
        <dbReference type="SAM" id="MobiDB-lite"/>
    </source>
</evidence>
<accession>A0A8J3Y7J8</accession>
<keyword evidence="2" id="KW-1133">Transmembrane helix</keyword>
<organism evidence="3 4">
    <name type="scientific">Spirilliplanes yamanashiensis</name>
    <dbReference type="NCBI Taxonomy" id="42233"/>
    <lineage>
        <taxon>Bacteria</taxon>
        <taxon>Bacillati</taxon>
        <taxon>Actinomycetota</taxon>
        <taxon>Actinomycetes</taxon>
        <taxon>Micromonosporales</taxon>
        <taxon>Micromonosporaceae</taxon>
        <taxon>Spirilliplanes</taxon>
    </lineage>
</organism>
<gene>
    <name evidence="3" type="ORF">Sya03_20900</name>
</gene>
<dbReference type="EMBL" id="BOOY01000014">
    <property type="protein sequence ID" value="GIJ02738.1"/>
    <property type="molecule type" value="Genomic_DNA"/>
</dbReference>
<reference evidence="3" key="1">
    <citation type="submission" date="2021-01" db="EMBL/GenBank/DDBJ databases">
        <title>Whole genome shotgun sequence of Spirilliplanes yamanashiensis NBRC 15828.</title>
        <authorList>
            <person name="Komaki H."/>
            <person name="Tamura T."/>
        </authorList>
    </citation>
    <scope>NUCLEOTIDE SEQUENCE</scope>
    <source>
        <strain evidence="3">NBRC 15828</strain>
    </source>
</reference>
<keyword evidence="4" id="KW-1185">Reference proteome</keyword>
<evidence type="ECO:0000313" key="3">
    <source>
        <dbReference type="EMBL" id="GIJ02738.1"/>
    </source>
</evidence>
<feature type="transmembrane region" description="Helical" evidence="2">
    <location>
        <begin position="23"/>
        <end position="45"/>
    </location>
</feature>